<keyword evidence="7" id="KW-0812">Transmembrane</keyword>
<reference evidence="10 11" key="1">
    <citation type="submission" date="2015-06" db="EMBL/GenBank/DDBJ databases">
        <title>Recapitulation of the evolution of biosynthetic gene clusters reveals hidden chemical diversity on bacterial genomes.</title>
        <authorList>
            <person name="Cruz-Morales P."/>
            <person name="Martinez-Guerrero C."/>
            <person name="Morales-Escalante M.A."/>
            <person name="Yanez-Guerra L.A."/>
            <person name="Kopp J.F."/>
            <person name="Feldmann J."/>
            <person name="Ramos-Aboites H.E."/>
            <person name="Barona-Gomez F."/>
        </authorList>
    </citation>
    <scope>NUCLEOTIDE SEQUENCE [LARGE SCALE GENOMIC DNA]</scope>
    <source>
        <strain evidence="10 11">ATCC 31245</strain>
    </source>
</reference>
<feature type="active site" evidence="6">
    <location>
        <position position="72"/>
    </location>
</feature>
<evidence type="ECO:0000259" key="9">
    <source>
        <dbReference type="Pfam" id="PF10502"/>
    </source>
</evidence>
<evidence type="ECO:0000256" key="5">
    <source>
        <dbReference type="ARBA" id="ARBA00022801"/>
    </source>
</evidence>
<dbReference type="AlphaFoldDB" id="A0A0J6XTY3"/>
<name>A0A0J6XTY3_9ACTN</name>
<keyword evidence="7" id="KW-0645">Protease</keyword>
<feature type="region of interest" description="Disordered" evidence="8">
    <location>
        <begin position="236"/>
        <end position="280"/>
    </location>
</feature>
<sequence length="280" mass="29016">MDTEAELTQRGHSSPGPGEGRPRFALWGRRALPGWRDLLTVRGAAALGVLCTAFLLLISNFVVQPFKIPSRSMEPTLQVGDRVLVNKLAYRFGDRPKRGDVVVFDGRGSFVREGAEGDPIGGALRGAASALGIGEPSETDFVKRVVGVGGDDVVCCDAGGRLKVNGVAVEEPYVYPGDAPSAVPFRIVVPLGTLWVMGDHRSQSRDSRDHLGEPGGGMVPVEKVIGRADWIGWPASRWGSTPAHPRGPAGPAASAAPAPALPATPAVPTAPGGSSGGGHG</sequence>
<dbReference type="InterPro" id="IPR019758">
    <property type="entry name" value="Pept_S26A_signal_pept_1_CS"/>
</dbReference>
<dbReference type="EMBL" id="LFML01000032">
    <property type="protein sequence ID" value="KMO98198.1"/>
    <property type="molecule type" value="Genomic_DNA"/>
</dbReference>
<dbReference type="CDD" id="cd06530">
    <property type="entry name" value="S26_SPase_I"/>
    <property type="match status" value="1"/>
</dbReference>
<dbReference type="STRING" id="66430.ACS04_08495"/>
<comment type="caution">
    <text evidence="10">The sequence shown here is derived from an EMBL/GenBank/DDBJ whole genome shotgun (WGS) entry which is preliminary data.</text>
</comment>
<comment type="similarity">
    <text evidence="3 7">Belongs to the peptidase S26 family.</text>
</comment>
<organism evidence="10 11">
    <name type="scientific">Streptomyces roseus</name>
    <dbReference type="NCBI Taxonomy" id="66430"/>
    <lineage>
        <taxon>Bacteria</taxon>
        <taxon>Bacillati</taxon>
        <taxon>Actinomycetota</taxon>
        <taxon>Actinomycetes</taxon>
        <taxon>Kitasatosporales</taxon>
        <taxon>Streptomycetaceae</taxon>
        <taxon>Streptomyces</taxon>
    </lineage>
</organism>
<keyword evidence="7" id="KW-0472">Membrane</keyword>
<feature type="region of interest" description="Disordered" evidence="8">
    <location>
        <begin position="1"/>
        <end position="22"/>
    </location>
</feature>
<evidence type="ECO:0000313" key="10">
    <source>
        <dbReference type="EMBL" id="KMO98198.1"/>
    </source>
</evidence>
<keyword evidence="5 7" id="KW-0378">Hydrolase</keyword>
<dbReference type="PANTHER" id="PTHR43390:SF1">
    <property type="entry name" value="CHLOROPLAST PROCESSING PEPTIDASE"/>
    <property type="match status" value="1"/>
</dbReference>
<dbReference type="GO" id="GO:0009003">
    <property type="term" value="F:signal peptidase activity"/>
    <property type="evidence" value="ECO:0007669"/>
    <property type="project" value="UniProtKB-EC"/>
</dbReference>
<dbReference type="GO" id="GO:0005886">
    <property type="term" value="C:plasma membrane"/>
    <property type="evidence" value="ECO:0007669"/>
    <property type="project" value="UniProtKB-SubCell"/>
</dbReference>
<dbReference type="PROSITE" id="PS00761">
    <property type="entry name" value="SPASE_I_3"/>
    <property type="match status" value="1"/>
</dbReference>
<evidence type="ECO:0000256" key="2">
    <source>
        <dbReference type="ARBA" id="ARBA00004401"/>
    </source>
</evidence>
<feature type="compositionally biased region" description="Basic and acidic residues" evidence="8">
    <location>
        <begin position="200"/>
        <end position="212"/>
    </location>
</feature>
<accession>A0A0J6XTY3</accession>
<comment type="catalytic activity">
    <reaction evidence="1 7">
        <text>Cleavage of hydrophobic, N-terminal signal or leader sequences from secreted and periplasmic proteins.</text>
        <dbReference type="EC" id="3.4.21.89"/>
    </reaction>
</comment>
<evidence type="ECO:0000256" key="6">
    <source>
        <dbReference type="PIRSR" id="PIRSR600223-1"/>
    </source>
</evidence>
<proteinExistence type="inferred from homology"/>
<dbReference type="GO" id="GO:0006465">
    <property type="term" value="P:signal peptide processing"/>
    <property type="evidence" value="ECO:0007669"/>
    <property type="project" value="InterPro"/>
</dbReference>
<dbReference type="SUPFAM" id="SSF51306">
    <property type="entry name" value="LexA/Signal peptidase"/>
    <property type="match status" value="1"/>
</dbReference>
<dbReference type="PATRIC" id="fig|66430.4.peg.4071"/>
<evidence type="ECO:0000256" key="3">
    <source>
        <dbReference type="ARBA" id="ARBA00009370"/>
    </source>
</evidence>
<dbReference type="EC" id="3.4.21.89" evidence="4 7"/>
<comment type="subcellular location">
    <subcellularLocation>
        <location evidence="2">Cell membrane</location>
        <topology evidence="2">Single-pass type II membrane protein</topology>
    </subcellularLocation>
    <subcellularLocation>
        <location evidence="7">Membrane</location>
        <topology evidence="7">Single-pass type II membrane protein</topology>
    </subcellularLocation>
</comment>
<dbReference type="NCBIfam" id="TIGR02227">
    <property type="entry name" value="sigpep_I_bact"/>
    <property type="match status" value="1"/>
</dbReference>
<keyword evidence="11" id="KW-1185">Reference proteome</keyword>
<feature type="active site" evidence="6">
    <location>
        <position position="143"/>
    </location>
</feature>
<dbReference type="InterPro" id="IPR019533">
    <property type="entry name" value="Peptidase_S26"/>
</dbReference>
<evidence type="ECO:0000256" key="7">
    <source>
        <dbReference type="RuleBase" id="RU362042"/>
    </source>
</evidence>
<evidence type="ECO:0000256" key="1">
    <source>
        <dbReference type="ARBA" id="ARBA00000677"/>
    </source>
</evidence>
<evidence type="ECO:0000256" key="8">
    <source>
        <dbReference type="SAM" id="MobiDB-lite"/>
    </source>
</evidence>
<dbReference type="RefSeq" id="WP_048475924.1">
    <property type="nucleotide sequence ID" value="NZ_JBIRUD010000006.1"/>
</dbReference>
<dbReference type="Pfam" id="PF10502">
    <property type="entry name" value="Peptidase_S26"/>
    <property type="match status" value="1"/>
</dbReference>
<feature type="compositionally biased region" description="Low complexity" evidence="8">
    <location>
        <begin position="241"/>
        <end position="272"/>
    </location>
</feature>
<dbReference type="PANTHER" id="PTHR43390">
    <property type="entry name" value="SIGNAL PEPTIDASE I"/>
    <property type="match status" value="1"/>
</dbReference>
<keyword evidence="7" id="KW-1133">Transmembrane helix</keyword>
<gene>
    <name evidence="10" type="ORF">ACS04_08495</name>
</gene>
<feature type="domain" description="Peptidase S26" evidence="9">
    <location>
        <begin position="48"/>
        <end position="233"/>
    </location>
</feature>
<dbReference type="Gene3D" id="2.10.109.10">
    <property type="entry name" value="Umud Fragment, subunit A"/>
    <property type="match status" value="1"/>
</dbReference>
<feature type="transmembrane region" description="Helical" evidence="7">
    <location>
        <begin position="43"/>
        <end position="63"/>
    </location>
</feature>
<dbReference type="PRINTS" id="PR00727">
    <property type="entry name" value="LEADERPTASE"/>
</dbReference>
<protein>
    <recommendedName>
        <fullName evidence="4 7">Signal peptidase I</fullName>
        <ecNumber evidence="4 7">3.4.21.89</ecNumber>
    </recommendedName>
</protein>
<evidence type="ECO:0000256" key="4">
    <source>
        <dbReference type="ARBA" id="ARBA00013208"/>
    </source>
</evidence>
<dbReference type="OrthoDB" id="9815782at2"/>
<feature type="region of interest" description="Disordered" evidence="8">
    <location>
        <begin position="200"/>
        <end position="219"/>
    </location>
</feature>
<evidence type="ECO:0000313" key="11">
    <source>
        <dbReference type="Proteomes" id="UP000035932"/>
    </source>
</evidence>
<dbReference type="GO" id="GO:0004252">
    <property type="term" value="F:serine-type endopeptidase activity"/>
    <property type="evidence" value="ECO:0007669"/>
    <property type="project" value="InterPro"/>
</dbReference>
<dbReference type="InterPro" id="IPR000223">
    <property type="entry name" value="Pept_S26A_signal_pept_1"/>
</dbReference>
<dbReference type="InterPro" id="IPR036286">
    <property type="entry name" value="LexA/Signal_pep-like_sf"/>
</dbReference>
<dbReference type="Proteomes" id="UP000035932">
    <property type="component" value="Unassembled WGS sequence"/>
</dbReference>